<dbReference type="EMBL" id="JAHHHD010000024">
    <property type="protein sequence ID" value="MBW4660696.1"/>
    <property type="molecule type" value="Genomic_DNA"/>
</dbReference>
<evidence type="ECO:0000313" key="2">
    <source>
        <dbReference type="EMBL" id="MBW4660696.1"/>
    </source>
</evidence>
<evidence type="ECO:0000313" key="3">
    <source>
        <dbReference type="Proteomes" id="UP000757435"/>
    </source>
</evidence>
<evidence type="ECO:0000259" key="1">
    <source>
        <dbReference type="Pfam" id="PF05685"/>
    </source>
</evidence>
<dbReference type="GO" id="GO:0004519">
    <property type="term" value="F:endonuclease activity"/>
    <property type="evidence" value="ECO:0007669"/>
    <property type="project" value="UniProtKB-KW"/>
</dbReference>
<accession>A0A951UNG1</accession>
<gene>
    <name evidence="2" type="ORF">KME15_18640</name>
</gene>
<reference evidence="2" key="2">
    <citation type="journal article" date="2022" name="Microbiol. Resour. Announc.">
        <title>Metagenome Sequencing to Explore Phylogenomics of Terrestrial Cyanobacteria.</title>
        <authorList>
            <person name="Ward R.D."/>
            <person name="Stajich J.E."/>
            <person name="Johansen J.R."/>
            <person name="Huntemann M."/>
            <person name="Clum A."/>
            <person name="Foster B."/>
            <person name="Foster B."/>
            <person name="Roux S."/>
            <person name="Palaniappan K."/>
            <person name="Varghese N."/>
            <person name="Mukherjee S."/>
            <person name="Reddy T.B.K."/>
            <person name="Daum C."/>
            <person name="Copeland A."/>
            <person name="Chen I.A."/>
            <person name="Ivanova N.N."/>
            <person name="Kyrpides N.C."/>
            <person name="Shapiro N."/>
            <person name="Eloe-Fadrosh E.A."/>
            <person name="Pietrasiak N."/>
        </authorList>
    </citation>
    <scope>NUCLEOTIDE SEQUENCE</scope>
    <source>
        <strain evidence="2">UHER 2000/2452</strain>
    </source>
</reference>
<reference evidence="2" key="1">
    <citation type="submission" date="2021-05" db="EMBL/GenBank/DDBJ databases">
        <authorList>
            <person name="Pietrasiak N."/>
            <person name="Ward R."/>
            <person name="Stajich J.E."/>
            <person name="Kurbessoian T."/>
        </authorList>
    </citation>
    <scope>NUCLEOTIDE SEQUENCE</scope>
    <source>
        <strain evidence="2">UHER 2000/2452</strain>
    </source>
</reference>
<dbReference type="InterPro" id="IPR011335">
    <property type="entry name" value="Restrct_endonuc-II-like"/>
</dbReference>
<organism evidence="2 3">
    <name type="scientific">Drouetiella hepatica Uher 2000/2452</name>
    <dbReference type="NCBI Taxonomy" id="904376"/>
    <lineage>
        <taxon>Bacteria</taxon>
        <taxon>Bacillati</taxon>
        <taxon>Cyanobacteriota</taxon>
        <taxon>Cyanophyceae</taxon>
        <taxon>Oculatellales</taxon>
        <taxon>Oculatellaceae</taxon>
        <taxon>Drouetiella</taxon>
    </lineage>
</organism>
<dbReference type="Proteomes" id="UP000757435">
    <property type="component" value="Unassembled WGS sequence"/>
</dbReference>
<dbReference type="CDD" id="cd06260">
    <property type="entry name" value="DUF820-like"/>
    <property type="match status" value="1"/>
</dbReference>
<keyword evidence="2" id="KW-0540">Nuclease</keyword>
<dbReference type="Gene3D" id="3.90.1570.10">
    <property type="entry name" value="tt1808, chain A"/>
    <property type="match status" value="1"/>
</dbReference>
<dbReference type="AlphaFoldDB" id="A0A951UNG1"/>
<dbReference type="PANTHER" id="PTHR34107">
    <property type="entry name" value="SLL0198 PROTEIN-RELATED"/>
    <property type="match status" value="1"/>
</dbReference>
<sequence length="191" mass="21863">MMSLTLNVPASAKLTDEQFYELCQINRDLRIERTAIGELILMPPTGGETGKRNAKLTARFVIWNEQTELGEVFDSSTCFTLPNGANRSPDVAWIARERWNTLTPEQKEKFPPICPDFVVELRSPSDALKPLQDKMQEYLDNGARLGWLFNYQDRQVEIYRSNREKEVLEAPVTLSGEAVLAGFFLNLESFW</sequence>
<dbReference type="InterPro" id="IPR012296">
    <property type="entry name" value="Nuclease_put_TT1808"/>
</dbReference>
<keyword evidence="2" id="KW-0378">Hydrolase</keyword>
<protein>
    <submittedName>
        <fullName evidence="2">Uma2 family endonuclease</fullName>
    </submittedName>
</protein>
<comment type="caution">
    <text evidence="2">The sequence shown here is derived from an EMBL/GenBank/DDBJ whole genome shotgun (WGS) entry which is preliminary data.</text>
</comment>
<name>A0A951UNG1_9CYAN</name>
<dbReference type="Pfam" id="PF05685">
    <property type="entry name" value="Uma2"/>
    <property type="match status" value="1"/>
</dbReference>
<feature type="domain" description="Putative restriction endonuclease" evidence="1">
    <location>
        <begin position="17"/>
        <end position="187"/>
    </location>
</feature>
<dbReference type="InterPro" id="IPR008538">
    <property type="entry name" value="Uma2"/>
</dbReference>
<keyword evidence="2" id="KW-0255">Endonuclease</keyword>
<dbReference type="SUPFAM" id="SSF52980">
    <property type="entry name" value="Restriction endonuclease-like"/>
    <property type="match status" value="1"/>
</dbReference>
<proteinExistence type="predicted"/>
<dbReference type="PANTHER" id="PTHR34107:SF7">
    <property type="entry name" value="SLR2092 PROTEIN"/>
    <property type="match status" value="1"/>
</dbReference>